<evidence type="ECO:0000256" key="3">
    <source>
        <dbReference type="ARBA" id="ARBA00023163"/>
    </source>
</evidence>
<dbReference type="Pfam" id="PF01388">
    <property type="entry name" value="ARID"/>
    <property type="match status" value="1"/>
</dbReference>
<feature type="region of interest" description="Disordered" evidence="5">
    <location>
        <begin position="946"/>
        <end position="1000"/>
    </location>
</feature>
<dbReference type="InterPro" id="IPR001606">
    <property type="entry name" value="ARID_dom"/>
</dbReference>
<feature type="region of interest" description="Disordered" evidence="5">
    <location>
        <begin position="802"/>
        <end position="901"/>
    </location>
</feature>
<feature type="compositionally biased region" description="Basic and acidic residues" evidence="5">
    <location>
        <begin position="255"/>
        <end position="267"/>
    </location>
</feature>
<dbReference type="SUPFAM" id="SSF54160">
    <property type="entry name" value="Chromo domain-like"/>
    <property type="match status" value="1"/>
</dbReference>
<feature type="region of interest" description="Disordered" evidence="5">
    <location>
        <begin position="190"/>
        <end position="285"/>
    </location>
</feature>
<dbReference type="InterPro" id="IPR025995">
    <property type="entry name" value="Tudor-knot"/>
</dbReference>
<evidence type="ECO:0000259" key="6">
    <source>
        <dbReference type="PROSITE" id="PS51011"/>
    </source>
</evidence>
<dbReference type="AlphaFoldDB" id="G3TSI2"/>
<dbReference type="GO" id="GO:0000976">
    <property type="term" value="F:transcription cis-regulatory region binding"/>
    <property type="evidence" value="ECO:0007669"/>
    <property type="project" value="TreeGrafter"/>
</dbReference>
<feature type="region of interest" description="Disordered" evidence="5">
    <location>
        <begin position="541"/>
        <end position="618"/>
    </location>
</feature>
<feature type="compositionally biased region" description="Basic and acidic residues" evidence="5">
    <location>
        <begin position="432"/>
        <end position="465"/>
    </location>
</feature>
<dbReference type="InterPro" id="IPR016197">
    <property type="entry name" value="Chromo-like_dom_sf"/>
</dbReference>
<dbReference type="PANTHER" id="PTHR13964">
    <property type="entry name" value="RBP-RELATED"/>
    <property type="match status" value="1"/>
</dbReference>
<dbReference type="CDD" id="cd16882">
    <property type="entry name" value="ARID_ARID4A"/>
    <property type="match status" value="1"/>
</dbReference>
<sequence>SLQPEEELDPEERDNFLQQLYKFMEDRGTPINKPPVLGYKDLNLFKLFRLVYHQGGCDNIDSGAVWKQIYMDLGIPILNSAASYNVKTAYRKYLYGFEEYCRSANIQFRTIHHHEPKVKEEKKDFEESMEEVLKVDQEMPLVEVKSEPEENIDSNSESEREEIELKSPRIFLSLGRRRIARDANSIKKEIEEEKTEDKLKENDTENKDVDDDYESPEKKENELLLGRKNTPKQKEKKMKKQEGSDKDSDEEEEKSQEREETESKCDSEGEEDEEDMEPCLTGTKVKVKYGRGKTQKIYEASIKSTELDDGEVLYLVHYYGWNVRYDEWVKADRIIWPLDKGGPKKKQKKKTKNKEDSEKDEKRDEERQKSKRGRPPLKSTLSSNMPYGLSKTPNSEGKSGTRSTHSNMPDSSPLSIFPLADSCSSDSETEDTLEKNLMNEELSPDTKDEVEKNENVNDDKLDEENPKIAHILKENDRTQMQPLETLKLEVGENEQIVQIFGNKMEQVVEVKKEAEKSPKGKGRRSKTKDLSLEIIKISSFSQDEAGCEPQMETQNLEFPSLDNKDFSSATEDEADHCVKEKKLKRKIQGQSSPEKKIRIENGMEMTNSLSQERTSDCIESEGKKNLNFEQHFETENEGMPSLIAESNQRVQELTSEKFDSPAAETVNTPLKEEEDAMPLIGPETLVCHEVDLDDLDEKDKNSIEDVVVESSESNSLISVPPALPPVVPHNFSEASPLTLSQDESRSIKSESDITIEVESIAEESQEGLCERESANGFEASVASSTCSIIIQERESREKVLSLISGQKRPSDGNSGLLAKKQKRTPKRTSAVAKNEKNGTGQSSDSEDLPVLDNSSKCIPVKHLSVSKPQKLARSPARISPHIKDGEKDKHREKHPNSSPRTYKWSFQLNELDNMNSTERISFLQEKLQEIRKYYMSLKSEVATIDRRRKRLKKKDREDLNNFNASDEGPKRASMSSASSDTGMSPSSSSPPQNVLAVECR</sequence>
<dbReference type="InterPro" id="IPR051232">
    <property type="entry name" value="ARID/SWI1_ChromRemod"/>
</dbReference>
<dbReference type="InterPro" id="IPR047473">
    <property type="entry name" value="CBD_RBP1-like"/>
</dbReference>
<protein>
    <submittedName>
        <fullName evidence="7">AT-rich interaction domain 4A</fullName>
    </submittedName>
</protein>
<feature type="region of interest" description="Disordered" evidence="5">
    <location>
        <begin position="138"/>
        <end position="164"/>
    </location>
</feature>
<feature type="compositionally biased region" description="Basic and acidic residues" evidence="5">
    <location>
        <begin position="190"/>
        <end position="207"/>
    </location>
</feature>
<dbReference type="Gene3D" id="2.30.30.140">
    <property type="match status" value="1"/>
</dbReference>
<dbReference type="GeneTree" id="ENSGT00940000156159"/>
<dbReference type="HOGENOM" id="CLU_007419_0_0_1"/>
<dbReference type="GO" id="GO:0006357">
    <property type="term" value="P:regulation of transcription by RNA polymerase II"/>
    <property type="evidence" value="ECO:0007669"/>
    <property type="project" value="TreeGrafter"/>
</dbReference>
<dbReference type="InterPro" id="IPR036431">
    <property type="entry name" value="ARID_dom_sf"/>
</dbReference>
<dbReference type="Gene3D" id="1.10.150.60">
    <property type="entry name" value="ARID DNA-binding domain"/>
    <property type="match status" value="1"/>
</dbReference>
<reference evidence="7" key="3">
    <citation type="submission" date="2025-09" db="UniProtKB">
        <authorList>
            <consortium name="Ensembl"/>
        </authorList>
    </citation>
    <scope>IDENTIFICATION</scope>
    <source>
        <strain evidence="7">Isolate ISIS603380</strain>
    </source>
</reference>
<name>G3TSI2_LOXAF</name>
<feature type="region of interest" description="Disordered" evidence="5">
    <location>
        <begin position="648"/>
        <end position="679"/>
    </location>
</feature>
<reference evidence="7 8" key="1">
    <citation type="submission" date="2009-06" db="EMBL/GenBank/DDBJ databases">
        <title>The Genome Sequence of Loxodonta africana (African elephant).</title>
        <authorList>
            <person name="Di Palma F."/>
            <person name="Heiman D."/>
            <person name="Young S."/>
            <person name="Johnson J."/>
            <person name="Lander E.S."/>
            <person name="Lindblad-Toh K."/>
        </authorList>
    </citation>
    <scope>NUCLEOTIDE SEQUENCE [LARGE SCALE GENOMIC DNA]</scope>
    <source>
        <strain evidence="7 8">Isolate ISIS603380</strain>
    </source>
</reference>
<comment type="subcellular location">
    <subcellularLocation>
        <location evidence="1">Nucleus</location>
    </subcellularLocation>
</comment>
<dbReference type="PANTHER" id="PTHR13964:SF26">
    <property type="entry name" value="AT-RICH INTERACTIVE DOMAIN-CONTAINING PROTEIN 4A"/>
    <property type="match status" value="1"/>
</dbReference>
<dbReference type="CDD" id="cd18641">
    <property type="entry name" value="CBD_RBP1_like"/>
    <property type="match status" value="1"/>
</dbReference>
<dbReference type="SMART" id="SM00298">
    <property type="entry name" value="CHROMO"/>
    <property type="match status" value="1"/>
</dbReference>
<feature type="compositionally biased region" description="Basic residues" evidence="5">
    <location>
        <begin position="343"/>
        <end position="352"/>
    </location>
</feature>
<evidence type="ECO:0000256" key="1">
    <source>
        <dbReference type="ARBA" id="ARBA00004123"/>
    </source>
</evidence>
<evidence type="ECO:0000256" key="2">
    <source>
        <dbReference type="ARBA" id="ARBA00023015"/>
    </source>
</evidence>
<keyword evidence="3" id="KW-0804">Transcription</keyword>
<feature type="compositionally biased region" description="Low complexity" evidence="5">
    <location>
        <begin position="973"/>
        <end position="991"/>
    </location>
</feature>
<dbReference type="PROSITE" id="PS51011">
    <property type="entry name" value="ARID"/>
    <property type="match status" value="1"/>
</dbReference>
<feature type="compositionally biased region" description="Acidic residues" evidence="5">
    <location>
        <begin position="268"/>
        <end position="277"/>
    </location>
</feature>
<feature type="compositionally biased region" description="Polar residues" evidence="5">
    <location>
        <begin position="379"/>
        <end position="414"/>
    </location>
</feature>
<gene>
    <name evidence="7" type="primary">ARID4A</name>
</gene>
<dbReference type="Ensembl" id="ENSLAFT00000028652.1">
    <property type="protein sequence ID" value="ENSLAFP00000018540.1"/>
    <property type="gene ID" value="ENSLAFG00000008653.3"/>
</dbReference>
<feature type="compositionally biased region" description="Basic residues" evidence="5">
    <location>
        <begin position="229"/>
        <end position="239"/>
    </location>
</feature>
<evidence type="ECO:0000313" key="8">
    <source>
        <dbReference type="Proteomes" id="UP000007646"/>
    </source>
</evidence>
<dbReference type="Pfam" id="PF11717">
    <property type="entry name" value="Tudor-knot"/>
    <property type="match status" value="1"/>
</dbReference>
<feature type="region of interest" description="Disordered" evidence="5">
    <location>
        <begin position="336"/>
        <end position="465"/>
    </location>
</feature>
<dbReference type="FunFam" id="1.10.150.60:FF:000003">
    <property type="entry name" value="AT-rich interactive domain-containing protein 4B"/>
    <property type="match status" value="1"/>
</dbReference>
<organism evidence="7 8">
    <name type="scientific">Loxodonta africana</name>
    <name type="common">African elephant</name>
    <dbReference type="NCBI Taxonomy" id="9785"/>
    <lineage>
        <taxon>Eukaryota</taxon>
        <taxon>Metazoa</taxon>
        <taxon>Chordata</taxon>
        <taxon>Craniata</taxon>
        <taxon>Vertebrata</taxon>
        <taxon>Euteleostomi</taxon>
        <taxon>Mammalia</taxon>
        <taxon>Eutheria</taxon>
        <taxon>Afrotheria</taxon>
        <taxon>Proboscidea</taxon>
        <taxon>Elephantidae</taxon>
        <taxon>Loxodonta</taxon>
    </lineage>
</organism>
<keyword evidence="2" id="KW-0805">Transcription regulation</keyword>
<evidence type="ECO:0000256" key="4">
    <source>
        <dbReference type="ARBA" id="ARBA00023242"/>
    </source>
</evidence>
<dbReference type="SUPFAM" id="SSF46774">
    <property type="entry name" value="ARID-like"/>
    <property type="match status" value="1"/>
</dbReference>
<proteinExistence type="predicted"/>
<accession>G3TSI2</accession>
<keyword evidence="8" id="KW-1185">Reference proteome</keyword>
<reference evidence="7" key="2">
    <citation type="submission" date="2025-08" db="UniProtKB">
        <authorList>
            <consortium name="Ensembl"/>
        </authorList>
    </citation>
    <scope>IDENTIFICATION</scope>
    <source>
        <strain evidence="7">Isolate ISIS603380</strain>
    </source>
</reference>
<dbReference type="GO" id="GO:0005634">
    <property type="term" value="C:nucleus"/>
    <property type="evidence" value="ECO:0007669"/>
    <property type="project" value="UniProtKB-SubCell"/>
</dbReference>
<keyword evidence="4" id="KW-0539">Nucleus</keyword>
<feature type="compositionally biased region" description="Basic and acidic residues" evidence="5">
    <location>
        <begin position="353"/>
        <end position="368"/>
    </location>
</feature>
<evidence type="ECO:0000313" key="7">
    <source>
        <dbReference type="Ensembl" id="ENSLAFP00000018540.1"/>
    </source>
</evidence>
<feature type="domain" description="ARID" evidence="6">
    <location>
        <begin position="10"/>
        <end position="102"/>
    </location>
</feature>
<evidence type="ECO:0000256" key="5">
    <source>
        <dbReference type="SAM" id="MobiDB-lite"/>
    </source>
</evidence>
<dbReference type="InterPro" id="IPR000953">
    <property type="entry name" value="Chromo/chromo_shadow_dom"/>
</dbReference>
<dbReference type="FunFam" id="2.30.30.140:FF:000012">
    <property type="entry name" value="AT-rich interactive domain-containing protein 4A"/>
    <property type="match status" value="1"/>
</dbReference>
<dbReference type="SMART" id="SM00501">
    <property type="entry name" value="BRIGHT"/>
    <property type="match status" value="1"/>
</dbReference>
<dbReference type="SMART" id="SM01014">
    <property type="entry name" value="ARID"/>
    <property type="match status" value="1"/>
</dbReference>
<dbReference type="Proteomes" id="UP000007646">
    <property type="component" value="Unassembled WGS sequence"/>
</dbReference>